<organism evidence="4 5">
    <name type="scientific">Dinothrombium tinctorium</name>
    <dbReference type="NCBI Taxonomy" id="1965070"/>
    <lineage>
        <taxon>Eukaryota</taxon>
        <taxon>Metazoa</taxon>
        <taxon>Ecdysozoa</taxon>
        <taxon>Arthropoda</taxon>
        <taxon>Chelicerata</taxon>
        <taxon>Arachnida</taxon>
        <taxon>Acari</taxon>
        <taxon>Acariformes</taxon>
        <taxon>Trombidiformes</taxon>
        <taxon>Prostigmata</taxon>
        <taxon>Anystina</taxon>
        <taxon>Parasitengona</taxon>
        <taxon>Trombidioidea</taxon>
        <taxon>Trombidiidae</taxon>
        <taxon>Dinothrombium</taxon>
    </lineage>
</organism>
<dbReference type="PANTHER" id="PTHR10857:SF106">
    <property type="entry name" value="C2 DOMAIN-CONTAINING PROTEIN"/>
    <property type="match status" value="1"/>
</dbReference>
<dbReference type="SUPFAM" id="SSF49562">
    <property type="entry name" value="C2 domain (Calcium/lipid-binding domain, CaLB)"/>
    <property type="match status" value="2"/>
</dbReference>
<dbReference type="InterPro" id="IPR037768">
    <property type="entry name" value="C2B_Copine"/>
</dbReference>
<reference evidence="4 5" key="1">
    <citation type="journal article" date="2018" name="Gigascience">
        <title>Genomes of trombidid mites reveal novel predicted allergens and laterally-transferred genes associated with secondary metabolism.</title>
        <authorList>
            <person name="Dong X."/>
            <person name="Chaisiri K."/>
            <person name="Xia D."/>
            <person name="Armstrong S.D."/>
            <person name="Fang Y."/>
            <person name="Donnelly M.J."/>
            <person name="Kadowaki T."/>
            <person name="McGarry J.W."/>
            <person name="Darby A.C."/>
            <person name="Makepeace B.L."/>
        </authorList>
    </citation>
    <scope>NUCLEOTIDE SEQUENCE [LARGE SCALE GENOMIC DNA]</scope>
    <source>
        <strain evidence="4">UoL-WK</strain>
    </source>
</reference>
<dbReference type="STRING" id="1965070.A0A3S3RXD3"/>
<evidence type="ECO:0000259" key="3">
    <source>
        <dbReference type="PROSITE" id="PS50004"/>
    </source>
</evidence>
<sequence length="521" mass="58562">MDVPTSLVELSIACEGLANKDVISKSDPQCVVFMKDSFHDHFIEIGKTEVIQNSLNPNFVKKFILNYNFETIQKIKIEVWDIDEVTENDFMGSIETTLGEIVARQGNQFKRPLLKHNRNCGNIILIAEEQSSCKQVVTFQFKGMNLKRMNFFCSNDPYYTLSRVNEDNSQTIVYKSETCAATSNPIWKAKSFKLGSLNNGDYDRSLVFKCYDQREISEHKLIGSFTTSLTELNKSGGPKNFELQKNKKGKTKVNGIIGLMSISIVEKPTFVEYIQNGTELHFAVAIDFTASNGHPQDVNSLHYWNPNQLIPNQYEIALCSVGEIVQQYSNRGMFPAFGFGAKVNGVVSHQFPLNGNPAHPYCESVQQLLALYKQALTQVHLYGPTNFSPVINSTASIAQQFQDGKHYFILLIITDGIISDMPQTKAAIVAASKLPLSIIIVGVGNADFSDMDELDADEHRLCANGVYAERDIVQFVPMIKYLARNNTWVRSQADLAQEVLREIPDQAVEYFVKRGFKPNKP</sequence>
<dbReference type="GO" id="GO:0032991">
    <property type="term" value="C:protein-containing complex"/>
    <property type="evidence" value="ECO:0007669"/>
    <property type="project" value="UniProtKB-ARBA"/>
</dbReference>
<evidence type="ECO:0000256" key="2">
    <source>
        <dbReference type="ARBA" id="ARBA00022737"/>
    </source>
</evidence>
<dbReference type="InterPro" id="IPR010734">
    <property type="entry name" value="Copine_C"/>
</dbReference>
<proteinExistence type="inferred from homology"/>
<gene>
    <name evidence="4" type="ORF">B4U79_03086</name>
</gene>
<accession>A0A3S3RXD3</accession>
<dbReference type="PANTHER" id="PTHR10857">
    <property type="entry name" value="COPINE"/>
    <property type="match status" value="1"/>
</dbReference>
<dbReference type="CDD" id="cd04047">
    <property type="entry name" value="C2B_Copine"/>
    <property type="match status" value="1"/>
</dbReference>
<evidence type="ECO:0000256" key="1">
    <source>
        <dbReference type="ARBA" id="ARBA00009048"/>
    </source>
</evidence>
<dbReference type="InterPro" id="IPR002035">
    <property type="entry name" value="VWF_A"/>
</dbReference>
<dbReference type="FunFam" id="2.60.40.150:FF:000099">
    <property type="entry name" value="Copine 3"/>
    <property type="match status" value="1"/>
</dbReference>
<dbReference type="OrthoDB" id="5855668at2759"/>
<dbReference type="SUPFAM" id="SSF53300">
    <property type="entry name" value="vWA-like"/>
    <property type="match status" value="1"/>
</dbReference>
<dbReference type="SMART" id="SM00239">
    <property type="entry name" value="C2"/>
    <property type="match status" value="2"/>
</dbReference>
<keyword evidence="2" id="KW-0677">Repeat</keyword>
<dbReference type="InterPro" id="IPR035892">
    <property type="entry name" value="C2_domain_sf"/>
</dbReference>
<feature type="domain" description="C2" evidence="3">
    <location>
        <begin position="119"/>
        <end position="243"/>
    </location>
</feature>
<protein>
    <submittedName>
        <fullName evidence="4">Copine-8-like isoform X2</fullName>
    </submittedName>
</protein>
<dbReference type="GO" id="GO:0071277">
    <property type="term" value="P:cellular response to calcium ion"/>
    <property type="evidence" value="ECO:0007669"/>
    <property type="project" value="TreeGrafter"/>
</dbReference>
<dbReference type="InterPro" id="IPR036465">
    <property type="entry name" value="vWFA_dom_sf"/>
</dbReference>
<dbReference type="InterPro" id="IPR000008">
    <property type="entry name" value="C2_dom"/>
</dbReference>
<dbReference type="AlphaFoldDB" id="A0A3S3RXD3"/>
<dbReference type="Pfam" id="PF00168">
    <property type="entry name" value="C2"/>
    <property type="match status" value="2"/>
</dbReference>
<comment type="similarity">
    <text evidence="1">Belongs to the copine family.</text>
</comment>
<feature type="domain" description="C2" evidence="3">
    <location>
        <begin position="1"/>
        <end position="113"/>
    </location>
</feature>
<dbReference type="GO" id="GO:0005544">
    <property type="term" value="F:calcium-dependent phospholipid binding"/>
    <property type="evidence" value="ECO:0007669"/>
    <property type="project" value="InterPro"/>
</dbReference>
<dbReference type="Proteomes" id="UP000285301">
    <property type="component" value="Unassembled WGS sequence"/>
</dbReference>
<comment type="caution">
    <text evidence="4">The sequence shown here is derived from an EMBL/GenBank/DDBJ whole genome shotgun (WGS) entry which is preliminary data.</text>
</comment>
<keyword evidence="5" id="KW-1185">Reference proteome</keyword>
<dbReference type="EMBL" id="NCKU01003464">
    <property type="protein sequence ID" value="RWS07463.1"/>
    <property type="molecule type" value="Genomic_DNA"/>
</dbReference>
<dbReference type="PROSITE" id="PS50004">
    <property type="entry name" value="C2"/>
    <property type="match status" value="2"/>
</dbReference>
<dbReference type="Gene3D" id="2.60.40.150">
    <property type="entry name" value="C2 domain"/>
    <property type="match status" value="2"/>
</dbReference>
<evidence type="ECO:0000313" key="4">
    <source>
        <dbReference type="EMBL" id="RWS07463.1"/>
    </source>
</evidence>
<name>A0A3S3RXD3_9ACAR</name>
<dbReference type="Pfam" id="PF07002">
    <property type="entry name" value="Copine"/>
    <property type="match status" value="1"/>
</dbReference>
<dbReference type="CDD" id="cd04048">
    <property type="entry name" value="C2A_Copine"/>
    <property type="match status" value="1"/>
</dbReference>
<dbReference type="SMART" id="SM00327">
    <property type="entry name" value="VWA"/>
    <property type="match status" value="1"/>
</dbReference>
<evidence type="ECO:0000313" key="5">
    <source>
        <dbReference type="Proteomes" id="UP000285301"/>
    </source>
</evidence>
<dbReference type="GO" id="GO:0005886">
    <property type="term" value="C:plasma membrane"/>
    <property type="evidence" value="ECO:0007669"/>
    <property type="project" value="TreeGrafter"/>
</dbReference>
<dbReference type="InterPro" id="IPR045052">
    <property type="entry name" value="Copine"/>
</dbReference>